<keyword evidence="4" id="KW-0560">Oxidoreductase</keyword>
<dbReference type="InterPro" id="IPR051209">
    <property type="entry name" value="FAD-bind_Monooxygenase_sf"/>
</dbReference>
<evidence type="ECO:0000313" key="6">
    <source>
        <dbReference type="Proteomes" id="UP000070133"/>
    </source>
</evidence>
<organism evidence="5 6">
    <name type="scientific">Pseudocercospora eumusae</name>
    <dbReference type="NCBI Taxonomy" id="321146"/>
    <lineage>
        <taxon>Eukaryota</taxon>
        <taxon>Fungi</taxon>
        <taxon>Dikarya</taxon>
        <taxon>Ascomycota</taxon>
        <taxon>Pezizomycotina</taxon>
        <taxon>Dothideomycetes</taxon>
        <taxon>Dothideomycetidae</taxon>
        <taxon>Mycosphaerellales</taxon>
        <taxon>Mycosphaerellaceae</taxon>
        <taxon>Pseudocercospora</taxon>
    </lineage>
</organism>
<dbReference type="Gene3D" id="3.50.50.60">
    <property type="entry name" value="FAD/NAD(P)-binding domain"/>
    <property type="match status" value="2"/>
</dbReference>
<gene>
    <name evidence="5" type="ORF">AC578_9269</name>
</gene>
<evidence type="ECO:0000313" key="5">
    <source>
        <dbReference type="EMBL" id="KXT04000.1"/>
    </source>
</evidence>
<dbReference type="Proteomes" id="UP000070133">
    <property type="component" value="Unassembled WGS sequence"/>
</dbReference>
<proteinExistence type="inferred from homology"/>
<evidence type="ECO:0000256" key="1">
    <source>
        <dbReference type="ARBA" id="ARBA00010139"/>
    </source>
</evidence>
<dbReference type="AlphaFoldDB" id="A0A139HNI8"/>
<dbReference type="GO" id="GO:0050661">
    <property type="term" value="F:NADP binding"/>
    <property type="evidence" value="ECO:0007669"/>
    <property type="project" value="InterPro"/>
</dbReference>
<dbReference type="PANTHER" id="PTHR42877">
    <property type="entry name" value="L-ORNITHINE N(5)-MONOOXYGENASE-RELATED"/>
    <property type="match status" value="1"/>
</dbReference>
<accession>A0A139HNI8</accession>
<dbReference type="InterPro" id="IPR020946">
    <property type="entry name" value="Flavin_mOase-like"/>
</dbReference>
<comment type="similarity">
    <text evidence="1">Belongs to the FAD-binding monooxygenase family.</text>
</comment>
<dbReference type="PANTHER" id="PTHR42877:SF7">
    <property type="entry name" value="FLAVIN-BINDING MONOOXYGENASE-RELATED"/>
    <property type="match status" value="1"/>
</dbReference>
<dbReference type="OrthoDB" id="74360at2759"/>
<dbReference type="EMBL" id="LFZN01000025">
    <property type="protein sequence ID" value="KXT04000.1"/>
    <property type="molecule type" value="Genomic_DNA"/>
</dbReference>
<evidence type="ECO:0008006" key="7">
    <source>
        <dbReference type="Google" id="ProtNLM"/>
    </source>
</evidence>
<evidence type="ECO:0000256" key="2">
    <source>
        <dbReference type="ARBA" id="ARBA00022630"/>
    </source>
</evidence>
<dbReference type="SUPFAM" id="SSF51905">
    <property type="entry name" value="FAD/NAD(P)-binding domain"/>
    <property type="match status" value="3"/>
</dbReference>
<evidence type="ECO:0000256" key="4">
    <source>
        <dbReference type="ARBA" id="ARBA00023002"/>
    </source>
</evidence>
<keyword evidence="3" id="KW-0274">FAD</keyword>
<dbReference type="GO" id="GO:0004499">
    <property type="term" value="F:N,N-dimethylaniline monooxygenase activity"/>
    <property type="evidence" value="ECO:0007669"/>
    <property type="project" value="InterPro"/>
</dbReference>
<keyword evidence="2" id="KW-0285">Flavoprotein</keyword>
<keyword evidence="6" id="KW-1185">Reference proteome</keyword>
<dbReference type="GO" id="GO:0050660">
    <property type="term" value="F:flavin adenine dinucleotide binding"/>
    <property type="evidence" value="ECO:0007669"/>
    <property type="project" value="InterPro"/>
</dbReference>
<name>A0A139HNI8_9PEZI</name>
<protein>
    <recommendedName>
        <fullName evidence="7">L-ornithine N(5)-oxygenase</fullName>
    </recommendedName>
</protein>
<dbReference type="InterPro" id="IPR036188">
    <property type="entry name" value="FAD/NAD-bd_sf"/>
</dbReference>
<comment type="caution">
    <text evidence="5">The sequence shown here is derived from an EMBL/GenBank/DDBJ whole genome shotgun (WGS) entry which is preliminary data.</text>
</comment>
<dbReference type="Pfam" id="PF00743">
    <property type="entry name" value="FMO-like"/>
    <property type="match status" value="1"/>
</dbReference>
<reference evidence="5 6" key="1">
    <citation type="submission" date="2015-07" db="EMBL/GenBank/DDBJ databases">
        <title>Comparative genomics of the Sigatoka disease complex on banana suggests a link between parallel evolutionary changes in Pseudocercospora fijiensis and Pseudocercospora eumusae and increased virulence on the banana host.</title>
        <authorList>
            <person name="Chang T.-C."/>
            <person name="Salvucci A."/>
            <person name="Crous P.W."/>
            <person name="Stergiopoulos I."/>
        </authorList>
    </citation>
    <scope>NUCLEOTIDE SEQUENCE [LARGE SCALE GENOMIC DNA]</scope>
    <source>
        <strain evidence="5 6">CBS 114824</strain>
    </source>
</reference>
<sequence>MKHTGAWWENRYPGAACDVPSHSYQFSFNPNPEWSALYAPSWEIREYLRSTAEKYGADRFIKLQHTVTRCTWNQDQGKWHVQVRKPDGSIFDDSCNVLINARGLLNHKQWPDIDGLNSFQGEVMHSAGWNEEYDFTNKRIGVIGGGSSAIQIIPNLQKLPGVKLHCFLRSRFWISPPFGQTVFEQMGLGSSTHFTPSQIQTFQTDPQALQNFRILVEADANAIHASTLKGTNMQIAGQAYFEKTMKSRLASKPHYFDWLKPSFAPGCKRLTPGPGFLEALVQDNVTYIPSQIRKISPQGLETSDGEFHDLDVLVCATGFYASAAPPFEILGVDGQDLKTHWRERATNYLSVATDGFPNHFFMLGPNGAIGEGSLTMMIESMGEYIVKAIRKIQKENVKSMVVKAGRVRDFLEFCDAYFERTVFVDECRSWYRKDGRGVSGEKVTGLWPGSTLHCLEALRSPRWEDYEYEYEDGEEGNRLGWLGNGWAVNQVGDGGARGGDAREHADRPSNEVLAFYLLPEFQERDFGVPVFPRPEENEHFRIRPWSY</sequence>
<evidence type="ECO:0000256" key="3">
    <source>
        <dbReference type="ARBA" id="ARBA00022827"/>
    </source>
</evidence>